<gene>
    <name evidence="1" type="ORF">EA26_20365</name>
</gene>
<organism evidence="1 2">
    <name type="scientific">Vibrio navarrensis</name>
    <dbReference type="NCBI Taxonomy" id="29495"/>
    <lineage>
        <taxon>Bacteria</taxon>
        <taxon>Pseudomonadati</taxon>
        <taxon>Pseudomonadota</taxon>
        <taxon>Gammaproteobacteria</taxon>
        <taxon>Vibrionales</taxon>
        <taxon>Vibrionaceae</taxon>
        <taxon>Vibrio</taxon>
    </lineage>
</organism>
<reference evidence="1 2" key="1">
    <citation type="submission" date="2014-04" db="EMBL/GenBank/DDBJ databases">
        <title>Genome sequencing of Vibrio navarrensis strains.</title>
        <authorList>
            <person name="Gladney L.M."/>
            <person name="Katz L.S."/>
            <person name="Marino-Ramirez L."/>
            <person name="Jordan I.K."/>
        </authorList>
    </citation>
    <scope>NUCLEOTIDE SEQUENCE [LARGE SCALE GENOMIC DNA]</scope>
    <source>
        <strain evidence="1 2">ATCC 51183</strain>
    </source>
</reference>
<evidence type="ECO:0000313" key="2">
    <source>
        <dbReference type="Proteomes" id="UP000029994"/>
    </source>
</evidence>
<accession>A0A099MGQ3</accession>
<dbReference type="GeneID" id="43685435"/>
<keyword evidence="2" id="KW-1185">Reference proteome</keyword>
<dbReference type="eggNOG" id="ENOG50331RC">
    <property type="taxonomic scope" value="Bacteria"/>
</dbReference>
<name>A0A099MGQ3_9VIBR</name>
<dbReference type="RefSeq" id="WP_039431479.1">
    <property type="nucleotide sequence ID" value="NZ_CP061845.1"/>
</dbReference>
<comment type="caution">
    <text evidence="1">The sequence shown here is derived from an EMBL/GenBank/DDBJ whole genome shotgun (WGS) entry which is preliminary data.</text>
</comment>
<protein>
    <submittedName>
        <fullName evidence="1">Uncharacterized protein</fullName>
    </submittedName>
</protein>
<dbReference type="AlphaFoldDB" id="A0A099MGQ3"/>
<proteinExistence type="predicted"/>
<sequence>MAVYKITDNLNDFKAVCSGPDEVAVQLGNFDYFERIILQAVDNKSLKDIWKPALLEFEDVLNQNSLLPDVSLWLRTFLVLSPKAYGVLCSVLEKNGEFLPVYISDEKWHLFTALTFGKEDRQKCVEKISYGSPDGLEVLVFDDDDIKDKVIFKSQLEGASNLYCNDIFKSLYEVNCLTGLQFSTELTDPFS</sequence>
<dbReference type="Proteomes" id="UP000029994">
    <property type="component" value="Unassembled WGS sequence"/>
</dbReference>
<evidence type="ECO:0000313" key="1">
    <source>
        <dbReference type="EMBL" id="KGK09540.1"/>
    </source>
</evidence>
<dbReference type="EMBL" id="JMCG01000002">
    <property type="protein sequence ID" value="KGK09540.1"/>
    <property type="molecule type" value="Genomic_DNA"/>
</dbReference>